<protein>
    <submittedName>
        <fullName evidence="2">Uncharacterized protein</fullName>
    </submittedName>
</protein>
<gene>
    <name evidence="2" type="ORF">CP975_10820</name>
</gene>
<proteinExistence type="predicted"/>
<reference evidence="2 3" key="1">
    <citation type="submission" date="2017-09" db="EMBL/GenBank/DDBJ databases">
        <authorList>
            <person name="Lee N."/>
            <person name="Cho B.-K."/>
        </authorList>
    </citation>
    <scope>NUCLEOTIDE SEQUENCE [LARGE SCALE GENOMIC DNA]</scope>
    <source>
        <strain evidence="2 3">ATCC 12461</strain>
    </source>
</reference>
<dbReference type="EMBL" id="CP023695">
    <property type="protein sequence ID" value="QEV17936.1"/>
    <property type="molecule type" value="Genomic_DNA"/>
</dbReference>
<organism evidence="2 3">
    <name type="scientific">Streptomyces alboniger</name>
    <dbReference type="NCBI Taxonomy" id="132473"/>
    <lineage>
        <taxon>Bacteria</taxon>
        <taxon>Bacillati</taxon>
        <taxon>Actinomycetota</taxon>
        <taxon>Actinomycetes</taxon>
        <taxon>Kitasatosporales</taxon>
        <taxon>Streptomycetaceae</taxon>
        <taxon>Streptomyces</taxon>
        <taxon>Streptomyces aurantiacus group</taxon>
    </lineage>
</organism>
<evidence type="ECO:0000313" key="2">
    <source>
        <dbReference type="EMBL" id="QEV17936.1"/>
    </source>
</evidence>
<evidence type="ECO:0000313" key="3">
    <source>
        <dbReference type="Proteomes" id="UP000326553"/>
    </source>
</evidence>
<sequence>MRPAAAFPASAFLASALRATAFLAAGAAAGPPCLLVVRVLAAARFPARGDGPPVLPAGFGRGSAPRAGEGAVEVPAARVAVVHEAWRLGGRPSAAEAAAVKVVCGINNSGRGGVVSGRRHDRWHDAELLRRAARPRP</sequence>
<dbReference type="AlphaFoldDB" id="A0A5J6HCK8"/>
<dbReference type="Proteomes" id="UP000326553">
    <property type="component" value="Chromosome"/>
</dbReference>
<name>A0A5J6HCK8_STRAD</name>
<dbReference type="KEGG" id="salw:CP975_10820"/>
<keyword evidence="1" id="KW-0732">Signal</keyword>
<feature type="chain" id="PRO_5023849030" evidence="1">
    <location>
        <begin position="25"/>
        <end position="137"/>
    </location>
</feature>
<evidence type="ECO:0000256" key="1">
    <source>
        <dbReference type="SAM" id="SignalP"/>
    </source>
</evidence>
<accession>A0A5J6HCK8</accession>
<feature type="signal peptide" evidence="1">
    <location>
        <begin position="1"/>
        <end position="24"/>
    </location>
</feature>
<keyword evidence="3" id="KW-1185">Reference proteome</keyword>